<feature type="transmembrane region" description="Helical" evidence="1">
    <location>
        <begin position="98"/>
        <end position="118"/>
    </location>
</feature>
<dbReference type="GO" id="GO:0016020">
    <property type="term" value="C:membrane"/>
    <property type="evidence" value="ECO:0007669"/>
    <property type="project" value="TreeGrafter"/>
</dbReference>
<dbReference type="OrthoDB" id="104711at2"/>
<accession>A0A0W0YR18</accession>
<feature type="transmembrane region" description="Helical" evidence="1">
    <location>
        <begin position="227"/>
        <end position="248"/>
    </location>
</feature>
<gene>
    <name evidence="3" type="ORF">Lsan_2463</name>
</gene>
<dbReference type="EMBL" id="LNYU01000058">
    <property type="protein sequence ID" value="KTD58963.1"/>
    <property type="molecule type" value="Genomic_DNA"/>
</dbReference>
<dbReference type="CDD" id="cd03506">
    <property type="entry name" value="Delta6-FADS-like"/>
    <property type="match status" value="1"/>
</dbReference>
<sequence>MIQFPKADLHSVLRERVNDYFSRLGISKYGGKTIVIKSVVLLALLFIPYGILLTYNLNSISMLLLAATMGVAIAGLGMGVMHDCIHGSFSSSPKINKWWGTLIYVLIIGGNPICWRLQHNVLHHRFTNIHDVDEDLNPYGFMRFCPHDKQKSIFRFQHLYAIFLYALTTLIWVLHKEFAQLKRYFSMGLIKSKAQYTKELRFLIISKAIYYGYMLVIPMMILNINIFQWIIGFIVMHAVTGIILAVVFQLAHVIENTDYPLPDNSGNIAHDWASHQVKTTSDFSPNNHLLTWFIGGLNYQIEHHFFPTICHIHYPKIARIVQKTVKEYGLEYYCYPTLRIALKAHFNHLYTLGQMDMSLVNKVESN</sequence>
<organism evidence="3 4">
    <name type="scientific">Legionella santicrucis</name>
    <dbReference type="NCBI Taxonomy" id="45074"/>
    <lineage>
        <taxon>Bacteria</taxon>
        <taxon>Pseudomonadati</taxon>
        <taxon>Pseudomonadota</taxon>
        <taxon>Gammaproteobacteria</taxon>
        <taxon>Legionellales</taxon>
        <taxon>Legionellaceae</taxon>
        <taxon>Legionella</taxon>
    </lineage>
</organism>
<comment type="caution">
    <text evidence="3">The sequence shown here is derived from an EMBL/GenBank/DDBJ whole genome shotgun (WGS) entry which is preliminary data.</text>
</comment>
<dbReference type="Proteomes" id="UP000054703">
    <property type="component" value="Unassembled WGS sequence"/>
</dbReference>
<keyword evidence="1" id="KW-0472">Membrane</keyword>
<dbReference type="GO" id="GO:0008610">
    <property type="term" value="P:lipid biosynthetic process"/>
    <property type="evidence" value="ECO:0007669"/>
    <property type="project" value="UniProtKB-ARBA"/>
</dbReference>
<dbReference type="PANTHER" id="PTHR19353">
    <property type="entry name" value="FATTY ACID DESATURASE 2"/>
    <property type="match status" value="1"/>
</dbReference>
<dbReference type="RefSeq" id="WP_058514551.1">
    <property type="nucleotide sequence ID" value="NZ_CAAAIH010000017.1"/>
</dbReference>
<evidence type="ECO:0000313" key="3">
    <source>
        <dbReference type="EMBL" id="KTD58963.1"/>
    </source>
</evidence>
<proteinExistence type="predicted"/>
<feature type="transmembrane region" description="Helical" evidence="1">
    <location>
        <begin position="34"/>
        <end position="53"/>
    </location>
</feature>
<evidence type="ECO:0000313" key="4">
    <source>
        <dbReference type="Proteomes" id="UP000054703"/>
    </source>
</evidence>
<keyword evidence="3" id="KW-0560">Oxidoreductase</keyword>
<feature type="transmembrane region" description="Helical" evidence="1">
    <location>
        <begin position="59"/>
        <end position="77"/>
    </location>
</feature>
<dbReference type="InterPro" id="IPR012171">
    <property type="entry name" value="Fatty_acid_desaturase"/>
</dbReference>
<evidence type="ECO:0000256" key="1">
    <source>
        <dbReference type="SAM" id="Phobius"/>
    </source>
</evidence>
<keyword evidence="1" id="KW-1133">Transmembrane helix</keyword>
<dbReference type="STRING" id="45074.Lsan_2463"/>
<dbReference type="AlphaFoldDB" id="A0A0W0YR18"/>
<protein>
    <submittedName>
        <fullName evidence="3">Fatty acid desaturase</fullName>
        <ecNumber evidence="3">1.14.19.39</ecNumber>
    </submittedName>
</protein>
<dbReference type="PANTHER" id="PTHR19353:SF19">
    <property type="entry name" value="DELTA(5) FATTY ACID DESATURASE C-RELATED"/>
    <property type="match status" value="1"/>
</dbReference>
<dbReference type="EC" id="1.14.19.39" evidence="3"/>
<dbReference type="GO" id="GO:0016720">
    <property type="term" value="F:acyl-lipid Delta(12)-acetylenase"/>
    <property type="evidence" value="ECO:0007669"/>
    <property type="project" value="UniProtKB-EC"/>
</dbReference>
<keyword evidence="4" id="KW-1185">Reference proteome</keyword>
<feature type="domain" description="Fatty acid desaturase" evidence="2">
    <location>
        <begin position="62"/>
        <end position="335"/>
    </location>
</feature>
<dbReference type="Pfam" id="PF00487">
    <property type="entry name" value="FA_desaturase"/>
    <property type="match status" value="1"/>
</dbReference>
<reference evidence="3 4" key="1">
    <citation type="submission" date="2015-11" db="EMBL/GenBank/DDBJ databases">
        <title>Genomic analysis of 38 Legionella species identifies large and diverse effector repertoires.</title>
        <authorList>
            <person name="Burstein D."/>
            <person name="Amaro F."/>
            <person name="Zusman T."/>
            <person name="Lifshitz Z."/>
            <person name="Cohen O."/>
            <person name="Gilbert J.A."/>
            <person name="Pupko T."/>
            <person name="Shuman H.A."/>
            <person name="Segal G."/>
        </authorList>
    </citation>
    <scope>NUCLEOTIDE SEQUENCE [LARGE SCALE GENOMIC DNA]</scope>
    <source>
        <strain evidence="3 4">SC-63-C7</strain>
    </source>
</reference>
<dbReference type="InterPro" id="IPR005804">
    <property type="entry name" value="FA_desaturase_dom"/>
</dbReference>
<dbReference type="PIRSF" id="PIRSF015921">
    <property type="entry name" value="FA_sphinglp_des"/>
    <property type="match status" value="1"/>
</dbReference>
<feature type="transmembrane region" description="Helical" evidence="1">
    <location>
        <begin position="159"/>
        <end position="179"/>
    </location>
</feature>
<evidence type="ECO:0000259" key="2">
    <source>
        <dbReference type="Pfam" id="PF00487"/>
    </source>
</evidence>
<dbReference type="PATRIC" id="fig|45074.5.peg.2640"/>
<feature type="transmembrane region" description="Helical" evidence="1">
    <location>
        <begin position="200"/>
        <end position="221"/>
    </location>
</feature>
<keyword evidence="1" id="KW-0812">Transmembrane</keyword>
<name>A0A0W0YR18_9GAMM</name>